<reference evidence="2" key="1">
    <citation type="submission" date="2019-08" db="EMBL/GenBank/DDBJ databases">
        <authorList>
            <person name="Kucharzyk K."/>
            <person name="Murdoch R.W."/>
            <person name="Higgins S."/>
            <person name="Loffler F."/>
        </authorList>
    </citation>
    <scope>NUCLEOTIDE SEQUENCE</scope>
</reference>
<proteinExistence type="predicted"/>
<dbReference type="InterPro" id="IPR033948">
    <property type="entry name" value="ETF_beta_N"/>
</dbReference>
<dbReference type="InterPro" id="IPR014730">
    <property type="entry name" value="ETF_a/b_N"/>
</dbReference>
<gene>
    <name evidence="2" type="primary">carD_43</name>
    <name evidence="2" type="ORF">SDC9_100690</name>
</gene>
<evidence type="ECO:0000259" key="1">
    <source>
        <dbReference type="SMART" id="SM00893"/>
    </source>
</evidence>
<accession>A0A645ALD6</accession>
<dbReference type="GO" id="GO:0016491">
    <property type="term" value="F:oxidoreductase activity"/>
    <property type="evidence" value="ECO:0007669"/>
    <property type="project" value="UniProtKB-KW"/>
</dbReference>
<dbReference type="PANTHER" id="PTHR21294:SF17">
    <property type="entry name" value="PROTEIN FIXA"/>
    <property type="match status" value="1"/>
</dbReference>
<comment type="caution">
    <text evidence="2">The sequence shown here is derived from an EMBL/GenBank/DDBJ whole genome shotgun (WGS) entry which is preliminary data.</text>
</comment>
<feature type="domain" description="Electron transfer flavoprotein alpha/beta-subunit N-terminal" evidence="1">
    <location>
        <begin position="22"/>
        <end position="214"/>
    </location>
</feature>
<dbReference type="Gene3D" id="3.40.50.620">
    <property type="entry name" value="HUPs"/>
    <property type="match status" value="1"/>
</dbReference>
<dbReference type="InterPro" id="IPR012255">
    <property type="entry name" value="ETF_b"/>
</dbReference>
<name>A0A645ALD6_9ZZZZ</name>
<dbReference type="CDD" id="cd01714">
    <property type="entry name" value="ETF_beta"/>
    <property type="match status" value="1"/>
</dbReference>
<dbReference type="SMART" id="SM00893">
    <property type="entry name" value="ETF"/>
    <property type="match status" value="1"/>
</dbReference>
<dbReference type="EC" id="1.3.1.108" evidence="2"/>
<organism evidence="2">
    <name type="scientific">bioreactor metagenome</name>
    <dbReference type="NCBI Taxonomy" id="1076179"/>
    <lineage>
        <taxon>unclassified sequences</taxon>
        <taxon>metagenomes</taxon>
        <taxon>ecological metagenomes</taxon>
    </lineage>
</organism>
<dbReference type="InterPro" id="IPR014729">
    <property type="entry name" value="Rossmann-like_a/b/a_fold"/>
</dbReference>
<dbReference type="SUPFAM" id="SSF52402">
    <property type="entry name" value="Adenine nucleotide alpha hydrolases-like"/>
    <property type="match status" value="1"/>
</dbReference>
<keyword evidence="2" id="KW-0560">Oxidoreductase</keyword>
<evidence type="ECO:0000313" key="2">
    <source>
        <dbReference type="EMBL" id="MPM53920.1"/>
    </source>
</evidence>
<dbReference type="Pfam" id="PF01012">
    <property type="entry name" value="ETF"/>
    <property type="match status" value="1"/>
</dbReference>
<protein>
    <submittedName>
        <fullName evidence="2">Caffeyl-CoA reductase-Etf complex subunit CarD</fullName>
        <ecNumber evidence="2">1.3.1.108</ecNumber>
    </submittedName>
</protein>
<dbReference type="GO" id="GO:0009055">
    <property type="term" value="F:electron transfer activity"/>
    <property type="evidence" value="ECO:0007669"/>
    <property type="project" value="InterPro"/>
</dbReference>
<dbReference type="PIRSF" id="PIRSF000090">
    <property type="entry name" value="Beta-ETF"/>
    <property type="match status" value="1"/>
</dbReference>
<dbReference type="PANTHER" id="PTHR21294">
    <property type="entry name" value="ELECTRON TRANSFER FLAVOPROTEIN BETA-SUBUNIT"/>
    <property type="match status" value="1"/>
</dbReference>
<sequence length="266" mass="29915">MKIIVCIKQVPDTQKVKVDEKTGVLIREGIESKMNPFDLFGLETAIRIKERTAATIAVLTMGPPSAKSVLYEAFALGADEGYLMTDRRFAGADVLATSFTLSQGIRFIDENFDLIICGKQTTDGDTAQVGPAIAEYLKIPHVSWVTKLRKADQQMIAFQEDLLTDVAEARMAYPCLITVEKDIYQPRLPSYRLKKKTAKQEIRMITLDDLQEKDPNRYGLAGSPTQVERIFEPTGNHHVERIAYDDLTNAHKLYEQLVALKYVEGK</sequence>
<dbReference type="AlphaFoldDB" id="A0A645ALD6"/>
<dbReference type="EMBL" id="VSSQ01014561">
    <property type="protein sequence ID" value="MPM53920.1"/>
    <property type="molecule type" value="Genomic_DNA"/>
</dbReference>